<comment type="similarity">
    <text evidence="7 8">Belongs to the PINc/VapC protein family.</text>
</comment>
<sequence>MSRYVLDTSALFAFIENEEGAQEVETLLIQTIEGRHELAISMISEIEVYYISLREQGEEIASERLRLLNDLPITQEVLDSDLIRVIGNLKAGYSLSFADCCIAGLAQDMGAVLVHKDPEFEAIEHLVTQYKLPYKAKA</sequence>
<dbReference type="HAMAP" id="MF_00265">
    <property type="entry name" value="VapC_Nob1"/>
    <property type="match status" value="1"/>
</dbReference>
<dbReference type="EC" id="3.1.-.-" evidence="8"/>
<dbReference type="STRING" id="1499966.U14_04407"/>
<evidence type="ECO:0000256" key="6">
    <source>
        <dbReference type="ARBA" id="ARBA00022842"/>
    </source>
</evidence>
<organism evidence="10">
    <name type="scientific">Candidatus Moduliflexus flocculans</name>
    <dbReference type="NCBI Taxonomy" id="1499966"/>
    <lineage>
        <taxon>Bacteria</taxon>
        <taxon>Candidatus Moduliflexota</taxon>
        <taxon>Candidatus Moduliflexia</taxon>
        <taxon>Candidatus Moduliflexales</taxon>
        <taxon>Candidatus Moduliflexaceae</taxon>
    </lineage>
</organism>
<keyword evidence="11" id="KW-1185">Reference proteome</keyword>
<comment type="cofactor">
    <cofactor evidence="1 8">
        <name>Mg(2+)</name>
        <dbReference type="ChEBI" id="CHEBI:18420"/>
    </cofactor>
</comment>
<proteinExistence type="inferred from homology"/>
<evidence type="ECO:0000256" key="2">
    <source>
        <dbReference type="ARBA" id="ARBA00022649"/>
    </source>
</evidence>
<dbReference type="InterPro" id="IPR050556">
    <property type="entry name" value="Type_II_TA_system_RNase"/>
</dbReference>
<evidence type="ECO:0000256" key="1">
    <source>
        <dbReference type="ARBA" id="ARBA00001946"/>
    </source>
</evidence>
<evidence type="ECO:0000256" key="8">
    <source>
        <dbReference type="HAMAP-Rule" id="MF_00265"/>
    </source>
</evidence>
<keyword evidence="5 8" id="KW-0378">Hydrolase</keyword>
<dbReference type="Proteomes" id="UP000030700">
    <property type="component" value="Unassembled WGS sequence"/>
</dbReference>
<reference evidence="10" key="1">
    <citation type="journal article" date="2015" name="PeerJ">
        <title>First genomic representation of candidate bacterial phylum KSB3 points to enhanced environmental sensing as a trigger of wastewater bulking.</title>
        <authorList>
            <person name="Sekiguchi Y."/>
            <person name="Ohashi A."/>
            <person name="Parks D.H."/>
            <person name="Yamauchi T."/>
            <person name="Tyson G.W."/>
            <person name="Hugenholtz P."/>
        </authorList>
    </citation>
    <scope>NUCLEOTIDE SEQUENCE [LARGE SCALE GENOMIC DNA]</scope>
</reference>
<evidence type="ECO:0000259" key="9">
    <source>
        <dbReference type="Pfam" id="PF01850"/>
    </source>
</evidence>
<evidence type="ECO:0000313" key="11">
    <source>
        <dbReference type="Proteomes" id="UP000030700"/>
    </source>
</evidence>
<dbReference type="GO" id="GO:0090729">
    <property type="term" value="F:toxin activity"/>
    <property type="evidence" value="ECO:0007669"/>
    <property type="project" value="UniProtKB-KW"/>
</dbReference>
<evidence type="ECO:0000256" key="7">
    <source>
        <dbReference type="ARBA" id="ARBA00038093"/>
    </source>
</evidence>
<dbReference type="InterPro" id="IPR029060">
    <property type="entry name" value="PIN-like_dom_sf"/>
</dbReference>
<feature type="domain" description="PIN" evidence="9">
    <location>
        <begin position="4"/>
        <end position="124"/>
    </location>
</feature>
<dbReference type="GO" id="GO:0000287">
    <property type="term" value="F:magnesium ion binding"/>
    <property type="evidence" value="ECO:0007669"/>
    <property type="project" value="UniProtKB-UniRule"/>
</dbReference>
<evidence type="ECO:0000313" key="10">
    <source>
        <dbReference type="EMBL" id="GAK53147.1"/>
    </source>
</evidence>
<keyword evidence="4 8" id="KW-0479">Metal-binding</keyword>
<dbReference type="SUPFAM" id="SSF88723">
    <property type="entry name" value="PIN domain-like"/>
    <property type="match status" value="1"/>
</dbReference>
<dbReference type="GO" id="GO:0016787">
    <property type="term" value="F:hydrolase activity"/>
    <property type="evidence" value="ECO:0007669"/>
    <property type="project" value="UniProtKB-KW"/>
</dbReference>
<feature type="binding site" evidence="8">
    <location>
        <position position="99"/>
    </location>
    <ligand>
        <name>Mg(2+)</name>
        <dbReference type="ChEBI" id="CHEBI:18420"/>
    </ligand>
</feature>
<feature type="binding site" evidence="8">
    <location>
        <position position="7"/>
    </location>
    <ligand>
        <name>Mg(2+)</name>
        <dbReference type="ChEBI" id="CHEBI:18420"/>
    </ligand>
</feature>
<evidence type="ECO:0000256" key="4">
    <source>
        <dbReference type="ARBA" id="ARBA00022723"/>
    </source>
</evidence>
<dbReference type="Pfam" id="PF01850">
    <property type="entry name" value="PIN"/>
    <property type="match status" value="1"/>
</dbReference>
<keyword evidence="3 8" id="KW-0540">Nuclease</keyword>
<name>A0A0S6W3Y2_9BACT</name>
<dbReference type="InterPro" id="IPR022907">
    <property type="entry name" value="VapC_family"/>
</dbReference>
<keyword evidence="6 8" id="KW-0460">Magnesium</keyword>
<keyword evidence="8" id="KW-0800">Toxin</keyword>
<accession>A0A0S6W3Y2</accession>
<gene>
    <name evidence="8" type="primary">vapC</name>
    <name evidence="10" type="ORF">U14_04407</name>
</gene>
<dbReference type="PANTHER" id="PTHR33653:SF1">
    <property type="entry name" value="RIBONUCLEASE VAPC2"/>
    <property type="match status" value="1"/>
</dbReference>
<dbReference type="CDD" id="cd18689">
    <property type="entry name" value="PIN_VapC-like"/>
    <property type="match status" value="1"/>
</dbReference>
<dbReference type="EMBL" id="DF820459">
    <property type="protein sequence ID" value="GAK53147.1"/>
    <property type="molecule type" value="Genomic_DNA"/>
</dbReference>
<dbReference type="PANTHER" id="PTHR33653">
    <property type="entry name" value="RIBONUCLEASE VAPC2"/>
    <property type="match status" value="1"/>
</dbReference>
<protein>
    <recommendedName>
        <fullName evidence="8">Ribonuclease VapC</fullName>
        <shortName evidence="8">RNase VapC</shortName>
        <ecNumber evidence="8">3.1.-.-</ecNumber>
    </recommendedName>
    <alternativeName>
        <fullName evidence="8">Toxin VapC</fullName>
    </alternativeName>
</protein>
<dbReference type="InterPro" id="IPR002716">
    <property type="entry name" value="PIN_dom"/>
</dbReference>
<dbReference type="Gene3D" id="3.40.50.1010">
    <property type="entry name" value="5'-nuclease"/>
    <property type="match status" value="1"/>
</dbReference>
<dbReference type="GO" id="GO:0004540">
    <property type="term" value="F:RNA nuclease activity"/>
    <property type="evidence" value="ECO:0007669"/>
    <property type="project" value="InterPro"/>
</dbReference>
<comment type="function">
    <text evidence="8">Toxic component of a toxin-antitoxin (TA) system. An RNase.</text>
</comment>
<dbReference type="HOGENOM" id="CLU_135601_1_0_0"/>
<keyword evidence="2 8" id="KW-1277">Toxin-antitoxin system</keyword>
<evidence type="ECO:0000256" key="5">
    <source>
        <dbReference type="ARBA" id="ARBA00022801"/>
    </source>
</evidence>
<evidence type="ECO:0000256" key="3">
    <source>
        <dbReference type="ARBA" id="ARBA00022722"/>
    </source>
</evidence>
<dbReference type="AlphaFoldDB" id="A0A0S6W3Y2"/>